<feature type="region of interest" description="Disordered" evidence="1">
    <location>
        <begin position="164"/>
        <end position="196"/>
    </location>
</feature>
<protein>
    <submittedName>
        <fullName evidence="2">ERF family ssDNA binding protein</fullName>
    </submittedName>
</protein>
<sequence length="253" mass="27668">MTATKAELEAALAEADAKIEVLEEELKNAPRWDKSDDEPPTVYEAWNRVMRDVQFISKNSRNQQQGFNFRGIDAVMNAVGPVLREHGVIVVPMVEHHEVERYESKSKALMANRVVRMSFEVFGPAGDSFVGSVYGEAADSGDKAMTKAESVALRTFLLQSLMLPTDEPDPDASSHERATGGQAAAAPPPAPVGNADSVAERDKLRTLAMEKDWDLNAIANTFAKHNANKALKDASAEEVKAFRLLLEEGMVTL</sequence>
<dbReference type="EMBL" id="MH744425">
    <property type="protein sequence ID" value="AYD82240.1"/>
    <property type="molecule type" value="Genomic_DNA"/>
</dbReference>
<proteinExistence type="predicted"/>
<organism evidence="2 3">
    <name type="scientific">Mycobacterium phage Wamburgrxpress</name>
    <dbReference type="NCBI Taxonomy" id="2315617"/>
    <lineage>
        <taxon>Viruses</taxon>
        <taxon>Duplodnaviria</taxon>
        <taxon>Heunggongvirae</taxon>
        <taxon>Uroviricota</taxon>
        <taxon>Caudoviricetes</taxon>
        <taxon>Vilmaviridae</taxon>
        <taxon>Lclasvirinae</taxon>
        <taxon>Bronvirus</taxon>
        <taxon>Bronvirus joedirt</taxon>
        <taxon>Mycobacterium virus JoeDirt</taxon>
    </lineage>
</organism>
<accession>A0A386KDH2</accession>
<evidence type="ECO:0000313" key="3">
    <source>
        <dbReference type="Proteomes" id="UP000267267"/>
    </source>
</evidence>
<reference evidence="2 3" key="1">
    <citation type="submission" date="2018-08" db="EMBL/GenBank/DDBJ databases">
        <authorList>
            <person name="Hellinger R.D."/>
            <person name="Sparks H.E."/>
            <person name="Pedulla M.L."/>
            <person name="Garlena R.A."/>
            <person name="Russell D.A."/>
            <person name="Pope W.H."/>
            <person name="Jacobs-Sera D."/>
            <person name="Hatfull G.F."/>
        </authorList>
    </citation>
    <scope>NUCLEOTIDE SEQUENCE [LARGE SCALE GENOMIC DNA]</scope>
</reference>
<dbReference type="Proteomes" id="UP000267267">
    <property type="component" value="Segment"/>
</dbReference>
<evidence type="ECO:0000313" key="2">
    <source>
        <dbReference type="EMBL" id="AYD82240.1"/>
    </source>
</evidence>
<evidence type="ECO:0000256" key="1">
    <source>
        <dbReference type="SAM" id="MobiDB-lite"/>
    </source>
</evidence>
<dbReference type="InterPro" id="IPR007499">
    <property type="entry name" value="ERF_bacteria_virus"/>
</dbReference>
<gene>
    <name evidence="2" type="primary">60</name>
    <name evidence="2" type="ORF">SEA_WAMBURGRXPRESS_61</name>
</gene>
<dbReference type="Pfam" id="PF04404">
    <property type="entry name" value="ERF"/>
    <property type="match status" value="1"/>
</dbReference>
<name>A0A386KDH2_9CAUD</name>